<keyword evidence="4" id="KW-1003">Cell membrane</keyword>
<feature type="transmembrane region" description="Helical" evidence="14">
    <location>
        <begin position="132"/>
        <end position="152"/>
    </location>
</feature>
<evidence type="ECO:0000256" key="9">
    <source>
        <dbReference type="ARBA" id="ARBA00022777"/>
    </source>
</evidence>
<evidence type="ECO:0000313" key="16">
    <source>
        <dbReference type="EMBL" id="MCP8971335.1"/>
    </source>
</evidence>
<keyword evidence="6" id="KW-0808">Transferase</keyword>
<evidence type="ECO:0000256" key="2">
    <source>
        <dbReference type="ARBA" id="ARBA00004651"/>
    </source>
</evidence>
<gene>
    <name evidence="16" type="ORF">NK662_22715</name>
</gene>
<dbReference type="Pfam" id="PF02518">
    <property type="entry name" value="HATPase_c"/>
    <property type="match status" value="1"/>
</dbReference>
<dbReference type="SMART" id="SM00388">
    <property type="entry name" value="HisKA"/>
    <property type="match status" value="1"/>
</dbReference>
<feature type="transmembrane region" description="Helical" evidence="14">
    <location>
        <begin position="71"/>
        <end position="96"/>
    </location>
</feature>
<comment type="catalytic activity">
    <reaction evidence="1">
        <text>ATP + protein L-histidine = ADP + protein N-phospho-L-histidine.</text>
        <dbReference type="EC" id="2.7.13.3"/>
    </reaction>
</comment>
<accession>A0AA42BRF5</accession>
<sequence>MSYNIQSILVNYLFIVVAVFWVQFAYEKSALSGRQKKIFLFCSMALCLLFGITFPFHVAPGHIFDLRLLPLIFGTIYGGAYVGIGLFGVFSVYRLITGGAGSYPALLIMMTLVIILCWFARSERTWSPKRRTAVMTLLAALGSTYFLTVFHFVFRVNVGSAETWLALIGIHTGGMLLLVVQTERMRYHFQLQQKVTQSEKLELVSHLAAAVSHEVRNPLTASRGFMQLLLEDEVEPERRKRFLQIAIDELDRAEGIIRDYLTFAKPETEHTQTLYVPDEIHRVVEILTPLANMHTVHILTHTTLCCVKGSPHLFTQSLLNIAKNAIEAMTEGGTLTIRLEQEGDKVCISLADTGTGMTEKQIQRLGEPYFSTKGTRGTGLGMMVTYRIISAMGGQIQVNSTVGKGTTFRILLPASRQPVPL</sequence>
<evidence type="ECO:0000256" key="4">
    <source>
        <dbReference type="ARBA" id="ARBA00022475"/>
    </source>
</evidence>
<evidence type="ECO:0000256" key="10">
    <source>
        <dbReference type="ARBA" id="ARBA00022840"/>
    </source>
</evidence>
<evidence type="ECO:0000256" key="5">
    <source>
        <dbReference type="ARBA" id="ARBA00022553"/>
    </source>
</evidence>
<evidence type="ECO:0000256" key="3">
    <source>
        <dbReference type="ARBA" id="ARBA00012438"/>
    </source>
</evidence>
<protein>
    <recommendedName>
        <fullName evidence="3">histidine kinase</fullName>
        <ecNumber evidence="3">2.7.13.3</ecNumber>
    </recommendedName>
</protein>
<dbReference type="InterPro" id="IPR036097">
    <property type="entry name" value="HisK_dim/P_sf"/>
</dbReference>
<comment type="subcellular location">
    <subcellularLocation>
        <location evidence="2">Cell membrane</location>
        <topology evidence="2">Multi-pass membrane protein</topology>
    </subcellularLocation>
</comment>
<dbReference type="AlphaFoldDB" id="A0AA42BRF5"/>
<dbReference type="SUPFAM" id="SSF55874">
    <property type="entry name" value="ATPase domain of HSP90 chaperone/DNA topoisomerase II/histidine kinase"/>
    <property type="match status" value="1"/>
</dbReference>
<keyword evidence="17" id="KW-1185">Reference proteome</keyword>
<evidence type="ECO:0000256" key="7">
    <source>
        <dbReference type="ARBA" id="ARBA00022692"/>
    </source>
</evidence>
<feature type="transmembrane region" description="Helical" evidence="14">
    <location>
        <begin position="102"/>
        <end position="120"/>
    </location>
</feature>
<dbReference type="SMART" id="SM00387">
    <property type="entry name" value="HATPase_c"/>
    <property type="match status" value="1"/>
</dbReference>
<dbReference type="GO" id="GO:0005886">
    <property type="term" value="C:plasma membrane"/>
    <property type="evidence" value="ECO:0007669"/>
    <property type="project" value="UniProtKB-SubCell"/>
</dbReference>
<evidence type="ECO:0000313" key="17">
    <source>
        <dbReference type="Proteomes" id="UP001156102"/>
    </source>
</evidence>
<dbReference type="SUPFAM" id="SSF47384">
    <property type="entry name" value="Homodimeric domain of signal transducing histidine kinase"/>
    <property type="match status" value="1"/>
</dbReference>
<keyword evidence="13 14" id="KW-0472">Membrane</keyword>
<dbReference type="InterPro" id="IPR036890">
    <property type="entry name" value="HATPase_C_sf"/>
</dbReference>
<dbReference type="PRINTS" id="PR00344">
    <property type="entry name" value="BCTRLSENSOR"/>
</dbReference>
<feature type="domain" description="Histidine kinase" evidence="15">
    <location>
        <begin position="210"/>
        <end position="416"/>
    </location>
</feature>
<dbReference type="RefSeq" id="WP_254761263.1">
    <property type="nucleotide sequence ID" value="NZ_JANCLT010000024.1"/>
</dbReference>
<evidence type="ECO:0000256" key="8">
    <source>
        <dbReference type="ARBA" id="ARBA00022741"/>
    </source>
</evidence>
<keyword evidence="11 14" id="KW-1133">Transmembrane helix</keyword>
<keyword evidence="9" id="KW-0418">Kinase</keyword>
<evidence type="ECO:0000256" key="6">
    <source>
        <dbReference type="ARBA" id="ARBA00022679"/>
    </source>
</evidence>
<dbReference type="GO" id="GO:0000155">
    <property type="term" value="F:phosphorelay sensor kinase activity"/>
    <property type="evidence" value="ECO:0007669"/>
    <property type="project" value="InterPro"/>
</dbReference>
<dbReference type="Pfam" id="PF00512">
    <property type="entry name" value="HisKA"/>
    <property type="match status" value="1"/>
</dbReference>
<feature type="transmembrane region" description="Helical" evidence="14">
    <location>
        <begin position="164"/>
        <end position="180"/>
    </location>
</feature>
<evidence type="ECO:0000256" key="14">
    <source>
        <dbReference type="SAM" id="Phobius"/>
    </source>
</evidence>
<evidence type="ECO:0000256" key="11">
    <source>
        <dbReference type="ARBA" id="ARBA00022989"/>
    </source>
</evidence>
<dbReference type="GO" id="GO:0071555">
    <property type="term" value="P:cell wall organization"/>
    <property type="evidence" value="ECO:0007669"/>
    <property type="project" value="InterPro"/>
</dbReference>
<dbReference type="EMBL" id="JANCLT010000024">
    <property type="protein sequence ID" value="MCP8971335.1"/>
    <property type="molecule type" value="Genomic_DNA"/>
</dbReference>
<dbReference type="GO" id="GO:0005524">
    <property type="term" value="F:ATP binding"/>
    <property type="evidence" value="ECO:0007669"/>
    <property type="project" value="UniProtKB-KW"/>
</dbReference>
<keyword evidence="12" id="KW-0902">Two-component regulatory system</keyword>
<keyword evidence="7 14" id="KW-0812">Transmembrane</keyword>
<dbReference type="InterPro" id="IPR011620">
    <property type="entry name" value="Sig_transdc_His_kinase_LytS_TM"/>
</dbReference>
<reference evidence="16" key="1">
    <citation type="submission" date="2022-07" db="EMBL/GenBank/DDBJ databases">
        <authorList>
            <person name="Li W.-J."/>
            <person name="Deng Q.-Q."/>
        </authorList>
    </citation>
    <scope>NUCLEOTIDE SEQUENCE</scope>
    <source>
        <strain evidence="16">SYSU M60031</strain>
    </source>
</reference>
<evidence type="ECO:0000259" key="15">
    <source>
        <dbReference type="PROSITE" id="PS50109"/>
    </source>
</evidence>
<dbReference type="InterPro" id="IPR005467">
    <property type="entry name" value="His_kinase_dom"/>
</dbReference>
<dbReference type="Gene3D" id="1.10.287.130">
    <property type="match status" value="1"/>
</dbReference>
<evidence type="ECO:0000256" key="12">
    <source>
        <dbReference type="ARBA" id="ARBA00023012"/>
    </source>
</evidence>
<keyword evidence="8" id="KW-0547">Nucleotide-binding</keyword>
<dbReference type="PANTHER" id="PTHR43065">
    <property type="entry name" value="SENSOR HISTIDINE KINASE"/>
    <property type="match status" value="1"/>
</dbReference>
<evidence type="ECO:0000256" key="1">
    <source>
        <dbReference type="ARBA" id="ARBA00000085"/>
    </source>
</evidence>
<evidence type="ECO:0000256" key="13">
    <source>
        <dbReference type="ARBA" id="ARBA00023136"/>
    </source>
</evidence>
<proteinExistence type="predicted"/>
<dbReference type="Gene3D" id="3.30.565.10">
    <property type="entry name" value="Histidine kinase-like ATPase, C-terminal domain"/>
    <property type="match status" value="1"/>
</dbReference>
<feature type="transmembrane region" description="Helical" evidence="14">
    <location>
        <begin position="38"/>
        <end position="59"/>
    </location>
</feature>
<dbReference type="InterPro" id="IPR003594">
    <property type="entry name" value="HATPase_dom"/>
</dbReference>
<dbReference type="EC" id="2.7.13.3" evidence="3"/>
<feature type="transmembrane region" description="Helical" evidence="14">
    <location>
        <begin position="7"/>
        <end position="26"/>
    </location>
</feature>
<keyword evidence="5" id="KW-0597">Phosphoprotein</keyword>
<dbReference type="PROSITE" id="PS50109">
    <property type="entry name" value="HIS_KIN"/>
    <property type="match status" value="1"/>
</dbReference>
<organism evidence="16 17">
    <name type="scientific">Ectobacillus ponti</name>
    <dbReference type="NCBI Taxonomy" id="2961894"/>
    <lineage>
        <taxon>Bacteria</taxon>
        <taxon>Bacillati</taxon>
        <taxon>Bacillota</taxon>
        <taxon>Bacilli</taxon>
        <taxon>Bacillales</taxon>
        <taxon>Bacillaceae</taxon>
        <taxon>Ectobacillus</taxon>
    </lineage>
</organism>
<dbReference type="Pfam" id="PF07694">
    <property type="entry name" value="5TM-5TMR_LYT"/>
    <property type="match status" value="1"/>
</dbReference>
<dbReference type="InterPro" id="IPR004358">
    <property type="entry name" value="Sig_transdc_His_kin-like_C"/>
</dbReference>
<name>A0AA42BRF5_9BACI</name>
<dbReference type="InterPro" id="IPR003661">
    <property type="entry name" value="HisK_dim/P_dom"/>
</dbReference>
<comment type="caution">
    <text evidence="16">The sequence shown here is derived from an EMBL/GenBank/DDBJ whole genome shotgun (WGS) entry which is preliminary data.</text>
</comment>
<keyword evidence="10 16" id="KW-0067">ATP-binding</keyword>
<dbReference type="PANTHER" id="PTHR43065:SF46">
    <property type="entry name" value="C4-DICARBOXYLATE TRANSPORT SENSOR PROTEIN DCTB"/>
    <property type="match status" value="1"/>
</dbReference>
<dbReference type="Proteomes" id="UP001156102">
    <property type="component" value="Unassembled WGS sequence"/>
</dbReference>
<dbReference type="CDD" id="cd00082">
    <property type="entry name" value="HisKA"/>
    <property type="match status" value="1"/>
</dbReference>